<evidence type="ECO:0000259" key="2">
    <source>
        <dbReference type="Pfam" id="PF00326"/>
    </source>
</evidence>
<dbReference type="InterPro" id="IPR051543">
    <property type="entry name" value="Serine_Peptidase_S9A"/>
</dbReference>
<name>A0A2N9PC98_9FLAO</name>
<dbReference type="Gene3D" id="3.40.50.1820">
    <property type="entry name" value="alpha/beta hydrolase"/>
    <property type="match status" value="1"/>
</dbReference>
<protein>
    <submittedName>
        <fullName evidence="3">Prolyl endopeptidase</fullName>
        <ecNumber evidence="3">3.4.21.26</ecNumber>
    </submittedName>
</protein>
<dbReference type="Pfam" id="PF00326">
    <property type="entry name" value="Peptidase_S9"/>
    <property type="match status" value="1"/>
</dbReference>
<dbReference type="EMBL" id="OLKH01000106">
    <property type="protein sequence ID" value="SPE77937.1"/>
    <property type="molecule type" value="Genomic_DNA"/>
</dbReference>
<organism evidence="3 4">
    <name type="scientific">Flavobacterium columnare</name>
    <dbReference type="NCBI Taxonomy" id="996"/>
    <lineage>
        <taxon>Bacteria</taxon>
        <taxon>Pseudomonadati</taxon>
        <taxon>Bacteroidota</taxon>
        <taxon>Flavobacteriia</taxon>
        <taxon>Flavobacteriales</taxon>
        <taxon>Flavobacteriaceae</taxon>
        <taxon>Flavobacterium</taxon>
    </lineage>
</organism>
<evidence type="ECO:0000313" key="3">
    <source>
        <dbReference type="EMBL" id="SPE77937.1"/>
    </source>
</evidence>
<dbReference type="InterPro" id="IPR002470">
    <property type="entry name" value="Peptidase_S9A"/>
</dbReference>
<dbReference type="SUPFAM" id="SSF53474">
    <property type="entry name" value="alpha/beta-Hydrolases"/>
    <property type="match status" value="1"/>
</dbReference>
<dbReference type="RefSeq" id="WP_181142883.1">
    <property type="nucleotide sequence ID" value="NZ_OLKH01000106.1"/>
</dbReference>
<comment type="similarity">
    <text evidence="1">Belongs to the peptidase S9A family.</text>
</comment>
<dbReference type="AlphaFoldDB" id="A0A2N9PC98"/>
<evidence type="ECO:0000256" key="1">
    <source>
        <dbReference type="ARBA" id="ARBA00005228"/>
    </source>
</evidence>
<feature type="domain" description="Peptidase S9 prolyl oligopeptidase catalytic" evidence="2">
    <location>
        <begin position="226"/>
        <end position="437"/>
    </location>
</feature>
<proteinExistence type="inferred from homology"/>
<dbReference type="InterPro" id="IPR029058">
    <property type="entry name" value="AB_hydrolase_fold"/>
</dbReference>
<dbReference type="GO" id="GO:0004252">
    <property type="term" value="F:serine-type endopeptidase activity"/>
    <property type="evidence" value="ECO:0007669"/>
    <property type="project" value="UniProtKB-EC"/>
</dbReference>
<reference evidence="3 4" key="1">
    <citation type="submission" date="2018-02" db="EMBL/GenBank/DDBJ databases">
        <authorList>
            <person name="Cohen D.B."/>
            <person name="Kent A.D."/>
        </authorList>
    </citation>
    <scope>NUCLEOTIDE SEQUENCE [LARGE SCALE GENOMIC DNA]</scope>
    <source>
        <strain evidence="3">CIP109753</strain>
    </source>
</reference>
<dbReference type="Gene3D" id="2.130.10.120">
    <property type="entry name" value="Prolyl oligopeptidase, N-terminal domain"/>
    <property type="match status" value="1"/>
</dbReference>
<gene>
    <name evidence="3" type="primary">f1pep1_3</name>
    <name evidence="3" type="ORF">FLACOL_01951</name>
</gene>
<evidence type="ECO:0000313" key="4">
    <source>
        <dbReference type="Proteomes" id="UP000238180"/>
    </source>
</evidence>
<dbReference type="Proteomes" id="UP000238180">
    <property type="component" value="Unassembled WGS sequence"/>
</dbReference>
<sequence length="445" mass="50666">MAGTSVYKDLYLIDYNQFTKGKIDYKLVYKKTEGYKSSLLYDDYIYSLSSKGTSNFCIVRNKITANGIEKSEIVVQEHKNEVIDDFVVTPDGLYYVTTKNGVEANLYFVKKGKTKKIVLPQKAGKISITLKNKYKTDIWFTISGWISTNQRYYFNAKNQTFTEDNLIDIPKYPEFANIVVEEIEIPAKDGKLIPISIIRNKNFIKNGENNVLLYSYGAYGISTKPNFQTTFLTWVLNGGIYIVSHVRGGGEKGDDWYKDGFKDTKANTWGDLIDTAEYLIKEKITKKEKIVIYGGSAGGITVGRALTERPDLFKVVICNVGFLNLIKIKDMPNGANNMKEFGNPDNENDFKNLFKMDAYHHINKGVRYPACFIDVGMNDARVPVWNSGKFIAKLREFNISSNPLLLSIRYDAGHSSASDELINRFADYFTFAFWQLGHPDFQVKK</sequence>
<accession>A0A2N9PC98</accession>
<dbReference type="InterPro" id="IPR001375">
    <property type="entry name" value="Peptidase_S9_cat"/>
</dbReference>
<keyword evidence="3" id="KW-0378">Hydrolase</keyword>
<dbReference type="EC" id="3.4.21.26" evidence="3"/>
<dbReference type="GO" id="GO:0006508">
    <property type="term" value="P:proteolysis"/>
    <property type="evidence" value="ECO:0007669"/>
    <property type="project" value="InterPro"/>
</dbReference>
<dbReference type="PANTHER" id="PTHR11757">
    <property type="entry name" value="PROTEASE FAMILY S9A OLIGOPEPTIDASE"/>
    <property type="match status" value="1"/>
</dbReference>
<dbReference type="PANTHER" id="PTHR11757:SF19">
    <property type="entry name" value="PROLYL ENDOPEPTIDASE-LIKE"/>
    <property type="match status" value="1"/>
</dbReference>
<dbReference type="PRINTS" id="PR00862">
    <property type="entry name" value="PROLIGOPTASE"/>
</dbReference>